<comment type="caution">
    <text evidence="1">The sequence shown here is derived from an EMBL/GenBank/DDBJ whole genome shotgun (WGS) entry which is preliminary data.</text>
</comment>
<keyword evidence="2" id="KW-1185">Reference proteome</keyword>
<accession>A0ABD2PKB7</accession>
<reference evidence="1 2" key="1">
    <citation type="submission" date="2024-11" db="EMBL/GenBank/DDBJ databases">
        <title>Adaptive evolution of stress response genes in parasites aligns with host niche diversity.</title>
        <authorList>
            <person name="Hahn C."/>
            <person name="Resl P."/>
        </authorList>
    </citation>
    <scope>NUCLEOTIDE SEQUENCE [LARGE SCALE GENOMIC DNA]</scope>
    <source>
        <strain evidence="1">EGGRZ-B1_66</strain>
        <tissue evidence="1">Body</tissue>
    </source>
</reference>
<gene>
    <name evidence="1" type="ORF">Ciccas_013550</name>
</gene>
<dbReference type="Proteomes" id="UP001626550">
    <property type="component" value="Unassembled WGS sequence"/>
</dbReference>
<organism evidence="1 2">
    <name type="scientific">Cichlidogyrus casuarinus</name>
    <dbReference type="NCBI Taxonomy" id="1844966"/>
    <lineage>
        <taxon>Eukaryota</taxon>
        <taxon>Metazoa</taxon>
        <taxon>Spiralia</taxon>
        <taxon>Lophotrochozoa</taxon>
        <taxon>Platyhelminthes</taxon>
        <taxon>Monogenea</taxon>
        <taxon>Monopisthocotylea</taxon>
        <taxon>Dactylogyridea</taxon>
        <taxon>Ancyrocephalidae</taxon>
        <taxon>Cichlidogyrus</taxon>
    </lineage>
</organism>
<dbReference type="AlphaFoldDB" id="A0ABD2PKB7"/>
<proteinExistence type="predicted"/>
<name>A0ABD2PKB7_9PLAT</name>
<evidence type="ECO:0000313" key="2">
    <source>
        <dbReference type="Proteomes" id="UP001626550"/>
    </source>
</evidence>
<evidence type="ECO:0000313" key="1">
    <source>
        <dbReference type="EMBL" id="KAL3307925.1"/>
    </source>
</evidence>
<dbReference type="EMBL" id="JBJKFK010006193">
    <property type="protein sequence ID" value="KAL3307925.1"/>
    <property type="molecule type" value="Genomic_DNA"/>
</dbReference>
<protein>
    <submittedName>
        <fullName evidence="1">Uncharacterized protein</fullName>
    </submittedName>
</protein>
<sequence length="85" mass="9477">MNLAFKFRLVPTGVNIIGIDFLKAFGLSVDSLSACLYDNARGISIQCFELDRWPFVSVAEAIQAHPDMVKLAEKYPNLEISLSKE</sequence>